<feature type="domain" description="Peptidoglycan binding-like" evidence="2">
    <location>
        <begin position="13"/>
        <end position="53"/>
    </location>
</feature>
<dbReference type="InterPro" id="IPR036365">
    <property type="entry name" value="PGBD-like_sf"/>
</dbReference>
<protein>
    <submittedName>
        <fullName evidence="3">Spore cortex-lytic enzyme</fullName>
    </submittedName>
</protein>
<evidence type="ECO:0000256" key="1">
    <source>
        <dbReference type="SAM" id="MobiDB-lite"/>
    </source>
</evidence>
<feature type="region of interest" description="Disordered" evidence="1">
    <location>
        <begin position="361"/>
        <end position="408"/>
    </location>
</feature>
<organism evidence="3">
    <name type="scientific">Podoviridae sp. ctoqT5</name>
    <dbReference type="NCBI Taxonomy" id="2826577"/>
    <lineage>
        <taxon>Viruses</taxon>
        <taxon>Duplodnaviria</taxon>
        <taxon>Heunggongvirae</taxon>
        <taxon>Uroviricota</taxon>
        <taxon>Caudoviricetes</taxon>
    </lineage>
</organism>
<feature type="region of interest" description="Disordered" evidence="1">
    <location>
        <begin position="40"/>
        <end position="108"/>
    </location>
</feature>
<reference evidence="3" key="1">
    <citation type="journal article" date="2021" name="Proc. Natl. Acad. Sci. U.S.A.">
        <title>A Catalog of Tens of Thousands of Viruses from Human Metagenomes Reveals Hidden Associations with Chronic Diseases.</title>
        <authorList>
            <person name="Tisza M.J."/>
            <person name="Buck C.B."/>
        </authorList>
    </citation>
    <scope>NUCLEOTIDE SEQUENCE</scope>
    <source>
        <strain evidence="3">CtoqT5</strain>
    </source>
</reference>
<dbReference type="Pfam" id="PF01471">
    <property type="entry name" value="PG_binding_1"/>
    <property type="match status" value="1"/>
</dbReference>
<sequence>MASTIYRQGQASSTDVREMQKALKDQGYYKGNVDGVWGNQTSSALSNYKRDTGGSNTAGNSFGRETIVKLFGNPLPGSSGSSTSRGSSSGGGSSSSSSSNRGNSTGSLTKGVLGMVSNIAKNPTQASQAYLKYLQSGGNPIGSENLVADPNIKQQWDDALAASQQYYDTGIGQLGNIYSSGAKQANLNADDMARQQYILYKQNKNRLAEQLSTNGITGGASETALNSILNAYSSNLSQNEAARQAALASLRNEYQSGMSDLLGQLQQNQANINSQYGQLQREDLANQREQLAEAQRSAFESYLENKSLNNTSNWNARVSANIQAKNPRFVYTDNNGRLHYTNSQTTAATAKAQGYTVVDRTSYDKKKSSGKSNNSKSSNSIPSSTKNSNEIDMSVWGGSTPTNSKQSNYNDVYRNAAAWRQQKDGQTKTVDYISKMVSNGTITESEAKRMLKALGL</sequence>
<feature type="compositionally biased region" description="Low complexity" evidence="1">
    <location>
        <begin position="370"/>
        <end position="388"/>
    </location>
</feature>
<accession>A0A8S5MPU6</accession>
<feature type="compositionally biased region" description="Low complexity" evidence="1">
    <location>
        <begin position="94"/>
        <end position="107"/>
    </location>
</feature>
<dbReference type="Gene3D" id="1.10.101.10">
    <property type="entry name" value="PGBD-like superfamily/PGBD"/>
    <property type="match status" value="1"/>
</dbReference>
<dbReference type="InterPro" id="IPR036366">
    <property type="entry name" value="PGBDSf"/>
</dbReference>
<proteinExistence type="predicted"/>
<feature type="compositionally biased region" description="Polar residues" evidence="1">
    <location>
        <begin position="397"/>
        <end position="408"/>
    </location>
</feature>
<dbReference type="SUPFAM" id="SSF47090">
    <property type="entry name" value="PGBD-like"/>
    <property type="match status" value="1"/>
</dbReference>
<dbReference type="EMBL" id="BK014952">
    <property type="protein sequence ID" value="DAD84079.1"/>
    <property type="molecule type" value="Genomic_DNA"/>
</dbReference>
<feature type="compositionally biased region" description="Low complexity" evidence="1">
    <location>
        <begin position="77"/>
        <end position="87"/>
    </location>
</feature>
<name>A0A8S5MPU6_9CAUD</name>
<evidence type="ECO:0000259" key="2">
    <source>
        <dbReference type="Pfam" id="PF01471"/>
    </source>
</evidence>
<evidence type="ECO:0000313" key="3">
    <source>
        <dbReference type="EMBL" id="DAD84079.1"/>
    </source>
</evidence>
<dbReference type="InterPro" id="IPR002477">
    <property type="entry name" value="Peptidoglycan-bd-like"/>
</dbReference>